<dbReference type="RefSeq" id="WP_015466798.1">
    <property type="nucleotide sequence ID" value="NC_020812.1"/>
</dbReference>
<organism evidence="1 2">
    <name type="scientific">Micavibrio aeruginosavorus EPB</name>
    <dbReference type="NCBI Taxonomy" id="349215"/>
    <lineage>
        <taxon>Bacteria</taxon>
        <taxon>Pseudomonadati</taxon>
        <taxon>Bdellovibrionota</taxon>
        <taxon>Bdellovibrionia</taxon>
        <taxon>Bdellovibrionales</taxon>
        <taxon>Pseudobdellovibrionaceae</taxon>
        <taxon>Micavibrio</taxon>
    </lineage>
</organism>
<sequence>MSGLKRTFNENSTGSHIGDRMLARADAGQSRYNPDQMFLLVASALMRSRFMSDDDQAVMKELAAFGEAYNDTPKAVRMLNTLARLAEVEVRFRDEATMKRPNVPQHLTIN</sequence>
<dbReference type="HOGENOM" id="CLU_2168048_0_0_5"/>
<proteinExistence type="predicted"/>
<protein>
    <submittedName>
        <fullName evidence="1">Uncharacterized protein</fullName>
    </submittedName>
</protein>
<reference evidence="1 2" key="1">
    <citation type="journal article" date="2013" name="ISME J.">
        <title>By their genes ye shall know them: genomic signatures of predatory bacteria.</title>
        <authorList>
            <person name="Pasternak Z."/>
            <person name="Pietrokovski S."/>
            <person name="Rotem O."/>
            <person name="Gophna U."/>
            <person name="Lurie-Weinberger M.N."/>
            <person name="Jurkevitch E."/>
        </authorList>
    </citation>
    <scope>NUCLEOTIDE SEQUENCE [LARGE SCALE GENOMIC DNA]</scope>
    <source>
        <strain evidence="1">EPB</strain>
    </source>
</reference>
<gene>
    <name evidence="1" type="ORF">A11S_408</name>
</gene>
<dbReference type="Proteomes" id="UP000011932">
    <property type="component" value="Chromosome"/>
</dbReference>
<accession>M4VGQ9</accession>
<dbReference type="EMBL" id="CP003538">
    <property type="protein sequence ID" value="AGH97241.1"/>
    <property type="molecule type" value="Genomic_DNA"/>
</dbReference>
<dbReference type="AlphaFoldDB" id="M4VGQ9"/>
<name>M4VGQ9_9BACT</name>
<evidence type="ECO:0000313" key="2">
    <source>
        <dbReference type="Proteomes" id="UP000011932"/>
    </source>
</evidence>
<evidence type="ECO:0000313" key="1">
    <source>
        <dbReference type="EMBL" id="AGH97241.1"/>
    </source>
</evidence>
<dbReference type="KEGG" id="man:A11S_408"/>
<dbReference type="OrthoDB" id="9831499at2"/>